<accession>A0A182JW31</accession>
<evidence type="ECO:0000313" key="4">
    <source>
        <dbReference type="Proteomes" id="UP000075881"/>
    </source>
</evidence>
<evidence type="ECO:0000256" key="2">
    <source>
        <dbReference type="SAM" id="Phobius"/>
    </source>
</evidence>
<keyword evidence="2" id="KW-0812">Transmembrane</keyword>
<name>A0A182JW31_9DIPT</name>
<keyword evidence="4" id="KW-1185">Reference proteome</keyword>
<dbReference type="VEuPathDB" id="VectorBase:ACHR002713"/>
<protein>
    <recommendedName>
        <fullName evidence="5">TLC domain-containing protein</fullName>
    </recommendedName>
</protein>
<evidence type="ECO:0008006" key="5">
    <source>
        <dbReference type="Google" id="ProtNLM"/>
    </source>
</evidence>
<evidence type="ECO:0000256" key="1">
    <source>
        <dbReference type="SAM" id="Coils"/>
    </source>
</evidence>
<feature type="coiled-coil region" evidence="1">
    <location>
        <begin position="325"/>
        <end position="352"/>
    </location>
</feature>
<dbReference type="EnsemblMetazoa" id="ACHR002713-RA">
    <property type="protein sequence ID" value="ACHR002713-PA"/>
    <property type="gene ID" value="ACHR002713"/>
</dbReference>
<dbReference type="AlphaFoldDB" id="A0A182JW31"/>
<evidence type="ECO:0000313" key="3">
    <source>
        <dbReference type="EnsemblMetazoa" id="ACHR002713-PA"/>
    </source>
</evidence>
<organism evidence="3 4">
    <name type="scientific">Anopheles christyi</name>
    <dbReference type="NCBI Taxonomy" id="43041"/>
    <lineage>
        <taxon>Eukaryota</taxon>
        <taxon>Metazoa</taxon>
        <taxon>Ecdysozoa</taxon>
        <taxon>Arthropoda</taxon>
        <taxon>Hexapoda</taxon>
        <taxon>Insecta</taxon>
        <taxon>Pterygota</taxon>
        <taxon>Neoptera</taxon>
        <taxon>Endopterygota</taxon>
        <taxon>Diptera</taxon>
        <taxon>Nematocera</taxon>
        <taxon>Culicoidea</taxon>
        <taxon>Culicidae</taxon>
        <taxon>Anophelinae</taxon>
        <taxon>Anopheles</taxon>
    </lineage>
</organism>
<feature type="transmembrane region" description="Helical" evidence="2">
    <location>
        <begin position="27"/>
        <end position="45"/>
    </location>
</feature>
<feature type="transmembrane region" description="Helical" evidence="2">
    <location>
        <begin position="105"/>
        <end position="128"/>
    </location>
</feature>
<keyword evidence="2" id="KW-0472">Membrane</keyword>
<dbReference type="STRING" id="43041.A0A182JW31"/>
<feature type="transmembrane region" description="Helical" evidence="2">
    <location>
        <begin position="166"/>
        <end position="187"/>
    </location>
</feature>
<keyword evidence="1" id="KW-0175">Coiled coil</keyword>
<sequence length="352" mass="41032">MVLVQLRSLRSWLLSTDHSLRDTLNSIFWLSCLLGLVFVQFRRLVVRLLRLGRIKAQQHGAIVHHLWNICFYASATIFLLLYQMLLIRPEVMRETGKYFPQYINAIFATACDPAKFEIVTVVLVSFRLQGTIAKLSRGDYSVAFSGALNSALLLCCFALRLENYSILLNLYLAIYGACEETVVLVASQTNRQQWLAMFALLKCGSWFYLFLNLLPFEFLIPTLYARHDLLPLKVCYWLWYCSCVWNSPLLKLLYHKIYHLHPNECAGGDSALRCILSDDWQSFRHFRNLKQAVLELKLHHSKQIKKKIPMSENSAKTALQTIKCVVTLKRKLKRLRENKERQDHEENEQIEQ</sequence>
<feature type="transmembrane region" description="Helical" evidence="2">
    <location>
        <begin position="66"/>
        <end position="85"/>
    </location>
</feature>
<reference evidence="4" key="1">
    <citation type="submission" date="2013-03" db="EMBL/GenBank/DDBJ databases">
        <title>The Genome Sequence of Anopheles christyi ACHKN1017.</title>
        <authorList>
            <consortium name="The Broad Institute Genomics Platform"/>
            <person name="Neafsey D.E."/>
            <person name="Besansky N."/>
            <person name="Walker B."/>
            <person name="Young S.K."/>
            <person name="Zeng Q."/>
            <person name="Gargeya S."/>
            <person name="Fitzgerald M."/>
            <person name="Haas B."/>
            <person name="Abouelleil A."/>
            <person name="Allen A.W."/>
            <person name="Alvarado L."/>
            <person name="Arachchi H.M."/>
            <person name="Berlin A.M."/>
            <person name="Chapman S.B."/>
            <person name="Gainer-Dewar J."/>
            <person name="Goldberg J."/>
            <person name="Griggs A."/>
            <person name="Gujja S."/>
            <person name="Hansen M."/>
            <person name="Howarth C."/>
            <person name="Imamovic A."/>
            <person name="Ireland A."/>
            <person name="Larimer J."/>
            <person name="McCowan C."/>
            <person name="Murphy C."/>
            <person name="Pearson M."/>
            <person name="Poon T.W."/>
            <person name="Priest M."/>
            <person name="Roberts A."/>
            <person name="Saif S."/>
            <person name="Shea T."/>
            <person name="Sisk P."/>
            <person name="Sykes S."/>
            <person name="Wortman J."/>
            <person name="Nusbaum C."/>
            <person name="Birren B."/>
        </authorList>
    </citation>
    <scope>NUCLEOTIDE SEQUENCE [LARGE SCALE GENOMIC DNA]</scope>
    <source>
        <strain evidence="4">ACHKN1017</strain>
    </source>
</reference>
<feature type="transmembrane region" description="Helical" evidence="2">
    <location>
        <begin position="140"/>
        <end position="160"/>
    </location>
</feature>
<proteinExistence type="predicted"/>
<reference evidence="3" key="2">
    <citation type="submission" date="2020-05" db="UniProtKB">
        <authorList>
            <consortium name="EnsemblMetazoa"/>
        </authorList>
    </citation>
    <scope>IDENTIFICATION</scope>
    <source>
        <strain evidence="3">ACHKN1017</strain>
    </source>
</reference>
<dbReference type="Proteomes" id="UP000075881">
    <property type="component" value="Unassembled WGS sequence"/>
</dbReference>
<keyword evidence="2" id="KW-1133">Transmembrane helix</keyword>
<feature type="transmembrane region" description="Helical" evidence="2">
    <location>
        <begin position="194"/>
        <end position="216"/>
    </location>
</feature>